<feature type="modified residue" description="4-aspartylphosphate" evidence="2">
    <location>
        <position position="58"/>
    </location>
</feature>
<dbReference type="GO" id="GO:0006355">
    <property type="term" value="P:regulation of DNA-templated transcription"/>
    <property type="evidence" value="ECO:0007669"/>
    <property type="project" value="TreeGrafter"/>
</dbReference>
<dbReference type="SMART" id="SM00448">
    <property type="entry name" value="REC"/>
    <property type="match status" value="1"/>
</dbReference>
<dbReference type="OrthoDB" id="236568at2"/>
<feature type="domain" description="HTH LytTR-type" evidence="4">
    <location>
        <begin position="134"/>
        <end position="241"/>
    </location>
</feature>
<reference evidence="6" key="3">
    <citation type="journal article" date="2017" name="Plant Physiol. Biochem.">
        <title>Differential oxidative and antioxidative response of duckweed Lemna minor toward plant growth promoting/inhibiting bacteria.</title>
        <authorList>
            <person name="Ishizawa H."/>
            <person name="Kuroda M."/>
            <person name="Morikawa M."/>
            <person name="Ike M."/>
        </authorList>
    </citation>
    <scope>NUCLEOTIDE SEQUENCE [LARGE SCALE GENOMIC DNA]</scope>
    <source>
        <strain evidence="6">H3</strain>
    </source>
</reference>
<reference evidence="6" key="1">
    <citation type="journal article" date="2017" name="Biotechnol. Biofuels">
        <title>Evaluation of environmental bacterial communities as a factor affecting the growth of duckweed Lemna minor.</title>
        <authorList>
            <person name="Ishizawa H."/>
            <person name="Kuroda M."/>
            <person name="Morikawa M."/>
            <person name="Ike M."/>
        </authorList>
    </citation>
    <scope>NUCLEOTIDE SEQUENCE [LARGE SCALE GENOMIC DNA]</scope>
    <source>
        <strain evidence="6">H3</strain>
    </source>
</reference>
<sequence>MGALNGLRVLVVDDEPLARERMVGQVAQCGATTVAALADAKAASQWLARQMVDVLLLDISMPGISGVELARRLRQLPLAPQLVFTTAHEQYAVDAFELDAADYLLKPVRLERLRQALEKAALRCGKRPVIEAHFTVRHRDRLLNIPFSAVRYLKAEQKYISLVTADDEYLLDDSLVALEQRLDDSVLRIHRNCLVMRHALQALLRLGEGADEQWGVSLRDIAQPLLVSRRQLPAIRAALRQNSS</sequence>
<proteinExistence type="predicted"/>
<gene>
    <name evidence="5" type="ORF">DLM_4268</name>
</gene>
<dbReference type="InterPro" id="IPR039420">
    <property type="entry name" value="WalR-like"/>
</dbReference>
<evidence type="ECO:0000256" key="2">
    <source>
        <dbReference type="PROSITE-ProRule" id="PRU00169"/>
    </source>
</evidence>
<evidence type="ECO:0000259" key="4">
    <source>
        <dbReference type="PROSITE" id="PS50930"/>
    </source>
</evidence>
<dbReference type="Gene3D" id="3.40.50.2300">
    <property type="match status" value="1"/>
</dbReference>
<dbReference type="Pfam" id="PF00072">
    <property type="entry name" value="Response_reg"/>
    <property type="match status" value="1"/>
</dbReference>
<dbReference type="GO" id="GO:0000976">
    <property type="term" value="F:transcription cis-regulatory region binding"/>
    <property type="evidence" value="ECO:0007669"/>
    <property type="project" value="TreeGrafter"/>
</dbReference>
<dbReference type="PANTHER" id="PTHR48111">
    <property type="entry name" value="REGULATOR OF RPOS"/>
    <property type="match status" value="1"/>
</dbReference>
<dbReference type="PROSITE" id="PS50930">
    <property type="entry name" value="HTH_LYTTR"/>
    <property type="match status" value="1"/>
</dbReference>
<dbReference type="EMBL" id="AP018823">
    <property type="protein sequence ID" value="BBF87840.1"/>
    <property type="molecule type" value="Genomic_DNA"/>
</dbReference>
<keyword evidence="2" id="KW-0597">Phosphoprotein</keyword>
<keyword evidence="1" id="KW-0238">DNA-binding</keyword>
<dbReference type="Proteomes" id="UP000198290">
    <property type="component" value="Chromosome"/>
</dbReference>
<dbReference type="InterPro" id="IPR001789">
    <property type="entry name" value="Sig_transdc_resp-reg_receiver"/>
</dbReference>
<evidence type="ECO:0000259" key="3">
    <source>
        <dbReference type="PROSITE" id="PS50110"/>
    </source>
</evidence>
<evidence type="ECO:0000256" key="1">
    <source>
        <dbReference type="ARBA" id="ARBA00023125"/>
    </source>
</evidence>
<dbReference type="InterPro" id="IPR007492">
    <property type="entry name" value="LytTR_DNA-bd_dom"/>
</dbReference>
<feature type="domain" description="Response regulatory" evidence="3">
    <location>
        <begin position="8"/>
        <end position="121"/>
    </location>
</feature>
<dbReference type="GO" id="GO:0005829">
    <property type="term" value="C:cytosol"/>
    <property type="evidence" value="ECO:0007669"/>
    <property type="project" value="TreeGrafter"/>
</dbReference>
<reference evidence="5 6" key="2">
    <citation type="journal article" date="2017" name="Genome Announc.">
        <title>Draft genome sequence of Aquitalea magnusonii strain H3, a plant growth-promoting bacterium of duckweed Lemna minor.</title>
        <authorList>
            <person name="Ishizawa H."/>
            <person name="Kuroda M."/>
            <person name="Ike M."/>
        </authorList>
    </citation>
    <scope>NUCLEOTIDE SEQUENCE [LARGE SCALE GENOMIC DNA]</scope>
    <source>
        <strain evidence="5 6">H3</strain>
    </source>
</reference>
<dbReference type="RefSeq" id="WP_089082879.1">
    <property type="nucleotide sequence ID" value="NZ_AP018823.1"/>
</dbReference>
<dbReference type="GO" id="GO:0032993">
    <property type="term" value="C:protein-DNA complex"/>
    <property type="evidence" value="ECO:0007669"/>
    <property type="project" value="TreeGrafter"/>
</dbReference>
<dbReference type="SUPFAM" id="SSF52172">
    <property type="entry name" value="CheY-like"/>
    <property type="match status" value="1"/>
</dbReference>
<dbReference type="Gene3D" id="2.40.50.1020">
    <property type="entry name" value="LytTr DNA-binding domain"/>
    <property type="match status" value="1"/>
</dbReference>
<dbReference type="PANTHER" id="PTHR48111:SF69">
    <property type="entry name" value="RESPONSE REGULATOR RECEIVER"/>
    <property type="match status" value="1"/>
</dbReference>
<keyword evidence="6" id="KW-1185">Reference proteome</keyword>
<dbReference type="GO" id="GO:0000156">
    <property type="term" value="F:phosphorelay response regulator activity"/>
    <property type="evidence" value="ECO:0007669"/>
    <property type="project" value="TreeGrafter"/>
</dbReference>
<dbReference type="SMART" id="SM00850">
    <property type="entry name" value="LytTR"/>
    <property type="match status" value="1"/>
</dbReference>
<dbReference type="AlphaFoldDB" id="A0A3G9GIX3"/>
<dbReference type="PROSITE" id="PS50110">
    <property type="entry name" value="RESPONSE_REGULATORY"/>
    <property type="match status" value="1"/>
</dbReference>
<dbReference type="Pfam" id="PF04397">
    <property type="entry name" value="LytTR"/>
    <property type="match status" value="1"/>
</dbReference>
<name>A0A3G9GIX3_9NEIS</name>
<evidence type="ECO:0000313" key="5">
    <source>
        <dbReference type="EMBL" id="BBF87840.1"/>
    </source>
</evidence>
<dbReference type="STRING" id="332411.VI06_08895"/>
<organism evidence="5 6">
    <name type="scientific">Aquitalea magnusonii</name>
    <dbReference type="NCBI Taxonomy" id="332411"/>
    <lineage>
        <taxon>Bacteria</taxon>
        <taxon>Pseudomonadati</taxon>
        <taxon>Pseudomonadota</taxon>
        <taxon>Betaproteobacteria</taxon>
        <taxon>Neisseriales</taxon>
        <taxon>Chromobacteriaceae</taxon>
        <taxon>Aquitalea</taxon>
    </lineage>
</organism>
<dbReference type="InterPro" id="IPR011006">
    <property type="entry name" value="CheY-like_superfamily"/>
</dbReference>
<accession>A0A3G9GIX3</accession>
<dbReference type="KEGG" id="amah:DLM_4268"/>
<protein>
    <submittedName>
        <fullName evidence="5">Autolysis response regulator LytR</fullName>
    </submittedName>
</protein>
<evidence type="ECO:0000313" key="6">
    <source>
        <dbReference type="Proteomes" id="UP000198290"/>
    </source>
</evidence>